<name>A0A0A9BI35_ARUDO</name>
<reference evidence="1" key="1">
    <citation type="submission" date="2014-09" db="EMBL/GenBank/DDBJ databases">
        <authorList>
            <person name="Magalhaes I.L.F."/>
            <person name="Oliveira U."/>
            <person name="Santos F.R."/>
            <person name="Vidigal T.H.D.A."/>
            <person name="Brescovit A.D."/>
            <person name="Santos A.J."/>
        </authorList>
    </citation>
    <scope>NUCLEOTIDE SEQUENCE</scope>
    <source>
        <tissue evidence="1">Shoot tissue taken approximately 20 cm above the soil surface</tissue>
    </source>
</reference>
<reference evidence="1" key="2">
    <citation type="journal article" date="2015" name="Data Brief">
        <title>Shoot transcriptome of the giant reed, Arundo donax.</title>
        <authorList>
            <person name="Barrero R.A."/>
            <person name="Guerrero F.D."/>
            <person name="Moolhuijzen P."/>
            <person name="Goolsby J.A."/>
            <person name="Tidwell J."/>
            <person name="Bellgard S.E."/>
            <person name="Bellgard M.I."/>
        </authorList>
    </citation>
    <scope>NUCLEOTIDE SEQUENCE</scope>
    <source>
        <tissue evidence="1">Shoot tissue taken approximately 20 cm above the soil surface</tissue>
    </source>
</reference>
<protein>
    <submittedName>
        <fullName evidence="1">Uncharacterized protein</fullName>
    </submittedName>
</protein>
<dbReference type="EMBL" id="GBRH01237000">
    <property type="protein sequence ID" value="JAD60895.1"/>
    <property type="molecule type" value="Transcribed_RNA"/>
</dbReference>
<proteinExistence type="predicted"/>
<evidence type="ECO:0000313" key="1">
    <source>
        <dbReference type="EMBL" id="JAD60895.1"/>
    </source>
</evidence>
<accession>A0A0A9BI35</accession>
<organism evidence="1">
    <name type="scientific">Arundo donax</name>
    <name type="common">Giant reed</name>
    <name type="synonym">Donax arundinaceus</name>
    <dbReference type="NCBI Taxonomy" id="35708"/>
    <lineage>
        <taxon>Eukaryota</taxon>
        <taxon>Viridiplantae</taxon>
        <taxon>Streptophyta</taxon>
        <taxon>Embryophyta</taxon>
        <taxon>Tracheophyta</taxon>
        <taxon>Spermatophyta</taxon>
        <taxon>Magnoliopsida</taxon>
        <taxon>Liliopsida</taxon>
        <taxon>Poales</taxon>
        <taxon>Poaceae</taxon>
        <taxon>PACMAD clade</taxon>
        <taxon>Arundinoideae</taxon>
        <taxon>Arundineae</taxon>
        <taxon>Arundo</taxon>
    </lineage>
</organism>
<sequence length="15" mass="1680">MLPAISKKMLSVFTN</sequence>